<accession>A0A4Q4TSS2</accession>
<dbReference type="AlphaFoldDB" id="A0A4Q4TSS2"/>
<gene>
    <name evidence="2" type="ORF">DL764_001076</name>
</gene>
<dbReference type="Proteomes" id="UP000293360">
    <property type="component" value="Unassembled WGS sequence"/>
</dbReference>
<evidence type="ECO:0000313" key="3">
    <source>
        <dbReference type="Proteomes" id="UP000293360"/>
    </source>
</evidence>
<dbReference type="EMBL" id="QJNU01000029">
    <property type="protein sequence ID" value="RYP09822.1"/>
    <property type="molecule type" value="Genomic_DNA"/>
</dbReference>
<sequence>MSFPLDPHRNSQSGSEKPMEQPLTSCMDCWVNGTECEFTHLLSQETTVVGCLECAGAGSHCYVPVSDLPLLQFGLHTAVSGKRPIARWLASEEGRSPLSPPSAPWEGPAGMLEGHEILPPDPEGLDLSLPCPSTKADTEMTDRENRDVSSMNHITPAPQTPFDPWVASTPSQWPAEIWESHMTKADALPWCARCVGLGLECYGFQSGGDCYRCQRENVACVSLYR</sequence>
<protein>
    <submittedName>
        <fullName evidence="2">Uncharacterized protein</fullName>
    </submittedName>
</protein>
<evidence type="ECO:0000313" key="2">
    <source>
        <dbReference type="EMBL" id="RYP09822.1"/>
    </source>
</evidence>
<organism evidence="2 3">
    <name type="scientific">Monosporascus ibericus</name>
    <dbReference type="NCBI Taxonomy" id="155417"/>
    <lineage>
        <taxon>Eukaryota</taxon>
        <taxon>Fungi</taxon>
        <taxon>Dikarya</taxon>
        <taxon>Ascomycota</taxon>
        <taxon>Pezizomycotina</taxon>
        <taxon>Sordariomycetes</taxon>
        <taxon>Xylariomycetidae</taxon>
        <taxon>Xylariales</taxon>
        <taxon>Xylariales incertae sedis</taxon>
        <taxon>Monosporascus</taxon>
    </lineage>
</organism>
<name>A0A4Q4TSS2_9PEZI</name>
<keyword evidence="3" id="KW-1185">Reference proteome</keyword>
<comment type="caution">
    <text evidence="2">The sequence shown here is derived from an EMBL/GenBank/DDBJ whole genome shotgun (WGS) entry which is preliminary data.</text>
</comment>
<reference evidence="2 3" key="1">
    <citation type="submission" date="2018-06" db="EMBL/GenBank/DDBJ databases">
        <title>Complete Genomes of Monosporascus.</title>
        <authorList>
            <person name="Robinson A.J."/>
            <person name="Natvig D.O."/>
        </authorList>
    </citation>
    <scope>NUCLEOTIDE SEQUENCE [LARGE SCALE GENOMIC DNA]</scope>
    <source>
        <strain evidence="2 3">CBS 110550</strain>
    </source>
</reference>
<proteinExistence type="predicted"/>
<feature type="region of interest" description="Disordered" evidence="1">
    <location>
        <begin position="1"/>
        <end position="22"/>
    </location>
</feature>
<evidence type="ECO:0000256" key="1">
    <source>
        <dbReference type="SAM" id="MobiDB-lite"/>
    </source>
</evidence>
<dbReference type="OrthoDB" id="4705354at2759"/>
<feature type="region of interest" description="Disordered" evidence="1">
    <location>
        <begin position="92"/>
        <end position="117"/>
    </location>
</feature>